<dbReference type="PATRIC" id="fig|87541.4.peg.447"/>
<gene>
    <name evidence="1" type="ORF">HMPREF3187_00443</name>
</gene>
<name>A0A133Y3H0_9LACT</name>
<evidence type="ECO:0000313" key="2">
    <source>
        <dbReference type="Proteomes" id="UP000070422"/>
    </source>
</evidence>
<dbReference type="EMBL" id="LSCQ01000020">
    <property type="protein sequence ID" value="KXB37727.1"/>
    <property type="molecule type" value="Genomic_DNA"/>
</dbReference>
<organism evidence="1 2">
    <name type="scientific">Aerococcus christensenii</name>
    <dbReference type="NCBI Taxonomy" id="87541"/>
    <lineage>
        <taxon>Bacteria</taxon>
        <taxon>Bacillati</taxon>
        <taxon>Bacillota</taxon>
        <taxon>Bacilli</taxon>
        <taxon>Lactobacillales</taxon>
        <taxon>Aerococcaceae</taxon>
        <taxon>Aerococcus</taxon>
    </lineage>
</organism>
<reference evidence="1 2" key="1">
    <citation type="submission" date="2016-01" db="EMBL/GenBank/DDBJ databases">
        <authorList>
            <person name="Oliw E.H."/>
        </authorList>
    </citation>
    <scope>NUCLEOTIDE SEQUENCE [LARGE SCALE GENOMIC DNA]</scope>
    <source>
        <strain evidence="1 2">KA00635</strain>
    </source>
</reference>
<dbReference type="AlphaFoldDB" id="A0A133Y3H0"/>
<proteinExistence type="predicted"/>
<sequence>MLLFLYKERLFYFIGLAFFIPLSLKTQNFKLFSKQKLKGQPAQKKQCKVQKAGIERKRRVFYSEYVGKAIVANEISASVFDTTDAIYRSH</sequence>
<evidence type="ECO:0000313" key="1">
    <source>
        <dbReference type="EMBL" id="KXB37727.1"/>
    </source>
</evidence>
<dbReference type="Proteomes" id="UP000070422">
    <property type="component" value="Unassembled WGS sequence"/>
</dbReference>
<comment type="caution">
    <text evidence="1">The sequence shown here is derived from an EMBL/GenBank/DDBJ whole genome shotgun (WGS) entry which is preliminary data.</text>
</comment>
<accession>A0A133Y3H0</accession>
<protein>
    <submittedName>
        <fullName evidence="1">Uncharacterized protein</fullName>
    </submittedName>
</protein>